<evidence type="ECO:0000313" key="2">
    <source>
        <dbReference type="EMBL" id="KLT39332.1"/>
    </source>
</evidence>
<feature type="region of interest" description="Disordered" evidence="1">
    <location>
        <begin position="71"/>
        <end position="111"/>
    </location>
</feature>
<dbReference type="AlphaFoldDB" id="A0A0J0XE26"/>
<protein>
    <submittedName>
        <fullName evidence="2">Uncharacterized protein</fullName>
    </submittedName>
</protein>
<name>A0A0J0XE26_9TREE</name>
<accession>A0A0J0XE26</accession>
<feature type="compositionally biased region" description="Basic residues" evidence="1">
    <location>
        <begin position="80"/>
        <end position="96"/>
    </location>
</feature>
<proteinExistence type="predicted"/>
<reference evidence="2 3" key="1">
    <citation type="submission" date="2015-03" db="EMBL/GenBank/DDBJ databases">
        <title>Genomics and transcriptomics of the oil-accumulating basidiomycete yeast T. oleaginosus allow insights into substrate utilization and the diverse evolutionary trajectories of mating systems in fungi.</title>
        <authorList>
            <consortium name="DOE Joint Genome Institute"/>
            <person name="Kourist R."/>
            <person name="Kracht O."/>
            <person name="Bracharz F."/>
            <person name="Lipzen A."/>
            <person name="Nolan M."/>
            <person name="Ohm R."/>
            <person name="Grigoriev I."/>
            <person name="Sun S."/>
            <person name="Heitman J."/>
            <person name="Bruck T."/>
            <person name="Nowrousian M."/>
        </authorList>
    </citation>
    <scope>NUCLEOTIDE SEQUENCE [LARGE SCALE GENOMIC DNA]</scope>
    <source>
        <strain evidence="2 3">IBC0246</strain>
    </source>
</reference>
<keyword evidence="3" id="KW-1185">Reference proteome</keyword>
<dbReference type="EMBL" id="KQ087262">
    <property type="protein sequence ID" value="KLT39332.1"/>
    <property type="molecule type" value="Genomic_DNA"/>
</dbReference>
<dbReference type="GeneID" id="28980465"/>
<evidence type="ECO:0000256" key="1">
    <source>
        <dbReference type="SAM" id="MobiDB-lite"/>
    </source>
</evidence>
<feature type="region of interest" description="Disordered" evidence="1">
    <location>
        <begin position="1"/>
        <end position="45"/>
    </location>
</feature>
<gene>
    <name evidence="2" type="ORF">CC85DRAFT_197864</name>
</gene>
<sequence length="196" mass="21869">MSKSGGPRRKRHFKVPWTRNIGLESPRDPPAPSRDASGRSGGVANGYASVDEVALSRPARHWHNVPRWLERGRAENSGPARRRHQRHPPRCKRARPRPPIVTPRTNVKSNSAEVTLRQTRAHEQARGWQRREWRHGSVMPPLAMDEQEAAASDPSSVISGACEPCGRRAGSPFPLADEFRVSTPVRQSLPVTVVQL</sequence>
<evidence type="ECO:0000313" key="3">
    <source>
        <dbReference type="Proteomes" id="UP000053611"/>
    </source>
</evidence>
<feature type="compositionally biased region" description="Basic residues" evidence="1">
    <location>
        <begin position="1"/>
        <end position="14"/>
    </location>
</feature>
<dbReference type="Proteomes" id="UP000053611">
    <property type="component" value="Unassembled WGS sequence"/>
</dbReference>
<dbReference type="RefSeq" id="XP_018275823.1">
    <property type="nucleotide sequence ID" value="XM_018419862.1"/>
</dbReference>
<organism evidence="2 3">
    <name type="scientific">Cutaneotrichosporon oleaginosum</name>
    <dbReference type="NCBI Taxonomy" id="879819"/>
    <lineage>
        <taxon>Eukaryota</taxon>
        <taxon>Fungi</taxon>
        <taxon>Dikarya</taxon>
        <taxon>Basidiomycota</taxon>
        <taxon>Agaricomycotina</taxon>
        <taxon>Tremellomycetes</taxon>
        <taxon>Trichosporonales</taxon>
        <taxon>Trichosporonaceae</taxon>
        <taxon>Cutaneotrichosporon</taxon>
    </lineage>
</organism>